<protein>
    <submittedName>
        <fullName evidence="1">Uncharacterized protein</fullName>
    </submittedName>
</protein>
<dbReference type="Proteomes" id="UP000594923">
    <property type="component" value="Chromosome"/>
</dbReference>
<organism evidence="1 2">
    <name type="scientific">Pseudomonas poae</name>
    <dbReference type="NCBI Taxonomy" id="200451"/>
    <lineage>
        <taxon>Bacteria</taxon>
        <taxon>Pseudomonadati</taxon>
        <taxon>Pseudomonadota</taxon>
        <taxon>Gammaproteobacteria</taxon>
        <taxon>Pseudomonadales</taxon>
        <taxon>Pseudomonadaceae</taxon>
        <taxon>Pseudomonas</taxon>
    </lineage>
</organism>
<dbReference type="EMBL" id="CP063073">
    <property type="protein sequence ID" value="QOQ77738.1"/>
    <property type="molecule type" value="Genomic_DNA"/>
</dbReference>
<gene>
    <name evidence="1" type="ORF">IMF22_12230</name>
</gene>
<proteinExistence type="predicted"/>
<sequence>MSDKKVLSSFEVGTLAAITLIGTSLARLDVSKRTLISDAAQSLIEALPHDRDYSDGSSGNHLALRALIKGLHPVQSPQSSD</sequence>
<dbReference type="RefSeq" id="WP_197628947.1">
    <property type="nucleotide sequence ID" value="NZ_CP063073.1"/>
</dbReference>
<name>A0A7M1KPG4_9PSED</name>
<evidence type="ECO:0000313" key="2">
    <source>
        <dbReference type="Proteomes" id="UP000594923"/>
    </source>
</evidence>
<dbReference type="AlphaFoldDB" id="A0A7M1KPG4"/>
<accession>A0A7M1KPG4</accession>
<reference evidence="1 2" key="1">
    <citation type="submission" date="2020-10" db="EMBL/GenBank/DDBJ databases">
        <title>High quality whole genome sequence of Pseudomonas poae PMA22.</title>
        <authorList>
            <person name="Hernandez J.G."/>
            <person name="Rodriguez P."/>
            <person name="Cuevas C."/>
            <person name="de la Calle F."/>
            <person name="Galan B."/>
            <person name="Garcia J.L."/>
        </authorList>
    </citation>
    <scope>NUCLEOTIDE SEQUENCE [LARGE SCALE GENOMIC DNA]</scope>
    <source>
        <strain evidence="1 2">PMA22</strain>
    </source>
</reference>
<evidence type="ECO:0000313" key="1">
    <source>
        <dbReference type="EMBL" id="QOQ77738.1"/>
    </source>
</evidence>